<organism evidence="1 2">
    <name type="scientific">Ixodes persulcatus</name>
    <name type="common">Taiga tick</name>
    <dbReference type="NCBI Taxonomy" id="34615"/>
    <lineage>
        <taxon>Eukaryota</taxon>
        <taxon>Metazoa</taxon>
        <taxon>Ecdysozoa</taxon>
        <taxon>Arthropoda</taxon>
        <taxon>Chelicerata</taxon>
        <taxon>Arachnida</taxon>
        <taxon>Acari</taxon>
        <taxon>Parasitiformes</taxon>
        <taxon>Ixodida</taxon>
        <taxon>Ixodoidea</taxon>
        <taxon>Ixodidae</taxon>
        <taxon>Ixodinae</taxon>
        <taxon>Ixodes</taxon>
    </lineage>
</organism>
<gene>
    <name evidence="1" type="ORF">HPB47_006266</name>
</gene>
<dbReference type="EMBL" id="JABSTQ010010936">
    <property type="protein sequence ID" value="KAG0416606.1"/>
    <property type="molecule type" value="Genomic_DNA"/>
</dbReference>
<keyword evidence="2" id="KW-1185">Reference proteome</keyword>
<evidence type="ECO:0000313" key="1">
    <source>
        <dbReference type="EMBL" id="KAG0416606.1"/>
    </source>
</evidence>
<name>A0AC60PAT2_IXOPE</name>
<proteinExistence type="predicted"/>
<dbReference type="Proteomes" id="UP000805193">
    <property type="component" value="Unassembled WGS sequence"/>
</dbReference>
<comment type="caution">
    <text evidence="1">The sequence shown here is derived from an EMBL/GenBank/DDBJ whole genome shotgun (WGS) entry which is preliminary data.</text>
</comment>
<reference evidence="1 2" key="1">
    <citation type="journal article" date="2020" name="Cell">
        <title>Large-Scale Comparative Analyses of Tick Genomes Elucidate Their Genetic Diversity and Vector Capacities.</title>
        <authorList>
            <consortium name="Tick Genome and Microbiome Consortium (TIGMIC)"/>
            <person name="Jia N."/>
            <person name="Wang J."/>
            <person name="Shi W."/>
            <person name="Du L."/>
            <person name="Sun Y."/>
            <person name="Zhan W."/>
            <person name="Jiang J.F."/>
            <person name="Wang Q."/>
            <person name="Zhang B."/>
            <person name="Ji P."/>
            <person name="Bell-Sakyi L."/>
            <person name="Cui X.M."/>
            <person name="Yuan T.T."/>
            <person name="Jiang B.G."/>
            <person name="Yang W.F."/>
            <person name="Lam T.T."/>
            <person name="Chang Q.C."/>
            <person name="Ding S.J."/>
            <person name="Wang X.J."/>
            <person name="Zhu J.G."/>
            <person name="Ruan X.D."/>
            <person name="Zhao L."/>
            <person name="Wei J.T."/>
            <person name="Ye R.Z."/>
            <person name="Que T.C."/>
            <person name="Du C.H."/>
            <person name="Zhou Y.H."/>
            <person name="Cheng J.X."/>
            <person name="Dai P.F."/>
            <person name="Guo W.B."/>
            <person name="Han X.H."/>
            <person name="Huang E.J."/>
            <person name="Li L.F."/>
            <person name="Wei W."/>
            <person name="Gao Y.C."/>
            <person name="Liu J.Z."/>
            <person name="Shao H.Z."/>
            <person name="Wang X."/>
            <person name="Wang C.C."/>
            <person name="Yang T.C."/>
            <person name="Huo Q.B."/>
            <person name="Li W."/>
            <person name="Chen H.Y."/>
            <person name="Chen S.E."/>
            <person name="Zhou L.G."/>
            <person name="Ni X.B."/>
            <person name="Tian J.H."/>
            <person name="Sheng Y."/>
            <person name="Liu T."/>
            <person name="Pan Y.S."/>
            <person name="Xia L.Y."/>
            <person name="Li J."/>
            <person name="Zhao F."/>
            <person name="Cao W.C."/>
        </authorList>
    </citation>
    <scope>NUCLEOTIDE SEQUENCE [LARGE SCALE GENOMIC DNA]</scope>
    <source>
        <strain evidence="1">Iper-2018</strain>
    </source>
</reference>
<sequence length="210" mass="22330">MNVQSVRAAATVPRRAPRRRESVPTSPSSFPRRPRSSPAQRRRRRRRRRRTAMKPSAAVRACAAAPPSPAHTVWASGGSSAKVHALFPAVHGEPGLRMRAIGPTTAASSSAQRSRPLHSAATELSIAGGASAAAVHRRGVCARPCSPPDASQPVRAAARSVSSSTTKKNAARKPGSGDGRRQRASGLSSRCLYVLHQVLVTTRSKVRYLK</sequence>
<evidence type="ECO:0000313" key="2">
    <source>
        <dbReference type="Proteomes" id="UP000805193"/>
    </source>
</evidence>
<accession>A0AC60PAT2</accession>
<protein>
    <submittedName>
        <fullName evidence="1">Uncharacterized protein</fullName>
    </submittedName>
</protein>